<protein>
    <submittedName>
        <fullName evidence="2">Uncharacterized protein</fullName>
    </submittedName>
</protein>
<comment type="caution">
    <text evidence="2">The sequence shown here is derived from an EMBL/GenBank/DDBJ whole genome shotgun (WGS) entry which is preliminary data.</text>
</comment>
<reference evidence="2 3" key="1">
    <citation type="submission" date="2020-04" db="EMBL/GenBank/DDBJ databases">
        <title>Molecular characterization of pseudomonads from Agaricus bisporus reveal novel blotch 2 pathogens in Western Europe.</title>
        <authorList>
            <person name="Taparia T."/>
            <person name="Krijger M."/>
            <person name="Haynes E."/>
            <person name="Elpinstone J.G."/>
            <person name="Noble R."/>
            <person name="Van Der Wolf J."/>
        </authorList>
    </citation>
    <scope>NUCLEOTIDE SEQUENCE [LARGE SCALE GENOMIC DNA]</scope>
    <source>
        <strain evidence="2 3">G9001</strain>
    </source>
</reference>
<keyword evidence="1" id="KW-0472">Membrane</keyword>
<evidence type="ECO:0000313" key="2">
    <source>
        <dbReference type="EMBL" id="NWB84700.1"/>
    </source>
</evidence>
<accession>A0A7Y7WP33</accession>
<dbReference type="EMBL" id="JACAQA010000004">
    <property type="protein sequence ID" value="NWB84700.1"/>
    <property type="molecule type" value="Genomic_DNA"/>
</dbReference>
<feature type="transmembrane region" description="Helical" evidence="1">
    <location>
        <begin position="64"/>
        <end position="82"/>
    </location>
</feature>
<dbReference type="AlphaFoldDB" id="A0A7Y7WP33"/>
<feature type="transmembrane region" description="Helical" evidence="1">
    <location>
        <begin position="102"/>
        <end position="121"/>
    </location>
</feature>
<dbReference type="Proteomes" id="UP000522864">
    <property type="component" value="Unassembled WGS sequence"/>
</dbReference>
<organism evidence="2 3">
    <name type="scientific">Pseudomonas gingeri</name>
    <dbReference type="NCBI Taxonomy" id="117681"/>
    <lineage>
        <taxon>Bacteria</taxon>
        <taxon>Pseudomonadati</taxon>
        <taxon>Pseudomonadota</taxon>
        <taxon>Gammaproteobacteria</taxon>
        <taxon>Pseudomonadales</taxon>
        <taxon>Pseudomonadaceae</taxon>
        <taxon>Pseudomonas</taxon>
    </lineage>
</organism>
<dbReference type="RefSeq" id="WP_177099551.1">
    <property type="nucleotide sequence ID" value="NZ_JACAQA010000004.1"/>
</dbReference>
<keyword evidence="1" id="KW-0812">Transmembrane</keyword>
<sequence length="122" mass="14147">MMTLKAVGAFLSLFLLFLGVGLSAYVTKAKLDLVEVYFKDNTMMIGHCRWWGGNSFKDRSMRQGLISMMVMFPKMFIWRGFLTQQEIDVIPPTLKRWIKAPLYFEIPFFLAAIAFCIGEQFQ</sequence>
<gene>
    <name evidence="2" type="ORF">HX830_07385</name>
</gene>
<evidence type="ECO:0000256" key="1">
    <source>
        <dbReference type="SAM" id="Phobius"/>
    </source>
</evidence>
<name>A0A7Y7WP33_9PSED</name>
<evidence type="ECO:0000313" key="3">
    <source>
        <dbReference type="Proteomes" id="UP000522864"/>
    </source>
</evidence>
<keyword evidence="1" id="KW-1133">Transmembrane helix</keyword>
<proteinExistence type="predicted"/>